<keyword evidence="2" id="KW-0812">Transmembrane</keyword>
<accession>A0A445E026</accession>
<dbReference type="EMBL" id="SDMP01000003">
    <property type="protein sequence ID" value="RYR68729.1"/>
    <property type="molecule type" value="Genomic_DNA"/>
</dbReference>
<evidence type="ECO:0000313" key="10">
    <source>
        <dbReference type="Proteomes" id="UP000289738"/>
    </source>
</evidence>
<dbReference type="Gramene" id="arahy.Tifrunner.gnm2.ann2.Ah03g177900.1">
    <property type="protein sequence ID" value="arahy.Tifrunner.gnm2.ann2.Ah03g177900.1-CDS"/>
    <property type="gene ID" value="arahy.Tifrunner.gnm2.ann2.Ah03g177900"/>
</dbReference>
<keyword evidence="10" id="KW-1185">Reference proteome</keyword>
<dbReference type="InterPro" id="IPR044647">
    <property type="entry name" value="RTNLB17/18/21"/>
</dbReference>
<reference evidence="9 10" key="1">
    <citation type="submission" date="2019-01" db="EMBL/GenBank/DDBJ databases">
        <title>Sequencing of cultivated peanut Arachis hypogaea provides insights into genome evolution and oil improvement.</title>
        <authorList>
            <person name="Chen X."/>
        </authorList>
    </citation>
    <scope>NUCLEOTIDE SEQUENCE [LARGE SCALE GENOMIC DNA]</scope>
    <source>
        <strain evidence="10">cv. Fuhuasheng</strain>
        <tissue evidence="9">Leaves</tissue>
    </source>
</reference>
<dbReference type="PANTHER" id="PTHR46626">
    <property type="entry name" value="RETICULON-LIKE PROTEIN B17"/>
    <property type="match status" value="1"/>
</dbReference>
<keyword evidence="5" id="KW-0472">Membrane</keyword>
<comment type="subcellular location">
    <subcellularLocation>
        <location evidence="1 6">Endoplasmic reticulum membrane</location>
        <topology evidence="1 6">Multi-pass membrane protein</topology>
    </subcellularLocation>
</comment>
<keyword evidence="3 6" id="KW-0256">Endoplasmic reticulum</keyword>
<name>A0A445E026_ARAHY</name>
<organism evidence="9 10">
    <name type="scientific">Arachis hypogaea</name>
    <name type="common">Peanut</name>
    <dbReference type="NCBI Taxonomy" id="3818"/>
    <lineage>
        <taxon>Eukaryota</taxon>
        <taxon>Viridiplantae</taxon>
        <taxon>Streptophyta</taxon>
        <taxon>Embryophyta</taxon>
        <taxon>Tracheophyta</taxon>
        <taxon>Spermatophyta</taxon>
        <taxon>Magnoliopsida</taxon>
        <taxon>eudicotyledons</taxon>
        <taxon>Gunneridae</taxon>
        <taxon>Pentapetalae</taxon>
        <taxon>rosids</taxon>
        <taxon>fabids</taxon>
        <taxon>Fabales</taxon>
        <taxon>Fabaceae</taxon>
        <taxon>Papilionoideae</taxon>
        <taxon>50 kb inversion clade</taxon>
        <taxon>dalbergioids sensu lato</taxon>
        <taxon>Dalbergieae</taxon>
        <taxon>Pterocarpus clade</taxon>
        <taxon>Arachis</taxon>
    </lineage>
</organism>
<gene>
    <name evidence="9" type="ORF">Ahy_A03g015208</name>
</gene>
<evidence type="ECO:0000259" key="8">
    <source>
        <dbReference type="PROSITE" id="PS50845"/>
    </source>
</evidence>
<sequence>MWLNKIWQLTKTKTLILLNYSLQFNSTQTLFMEPSAPPYYHRYYSADSKSRSKSSSRLARVDENGRPTAEPLRISLDVVHSPTNLKPPPQSSSPSALSLLRSPNGSSKKSKDGSYCLPIRELLLLSPSPARRSKPRFDSPAAAAEELPEVNSGLRRRCKSRGVLGSPRNSRRSRRRSEIETKEEKDVAMFGDEVLKQRKRRHSGRSKKERLSLVPFVPPSISSPKAEEDNGGDLVDSVGQWMNDLIMWKDVSKTTLWFGFGSLCFLSSCFTKGLNFSIFSAISQLATLLLGVSFISNSLCQRNQVEKMSKGKLKEDDILHLAKLILPALNFAISKTRELFSGEPSMTLKVAPFLLLGAEYGHLITTWRLCAIGFFVSFIVPKLYSSYSAQVNQRAECLKLRLLDTWNACTHKKIVVASALITFWNLSTVKTRVFTAFILLVIFKYFRTQVVEQLEDKEAPVDDKLDQQALLVAEPEEEKEPEQALVVAKQESQI</sequence>
<dbReference type="Pfam" id="PF02453">
    <property type="entry name" value="Reticulon"/>
    <property type="match status" value="1"/>
</dbReference>
<protein>
    <recommendedName>
        <fullName evidence="6">Reticulon-like protein</fullName>
    </recommendedName>
</protein>
<comment type="caution">
    <text evidence="9">The sequence shown here is derived from an EMBL/GenBank/DDBJ whole genome shotgun (WGS) entry which is preliminary data.</text>
</comment>
<dbReference type="InterPro" id="IPR003388">
    <property type="entry name" value="Reticulon"/>
</dbReference>
<dbReference type="PROSITE" id="PS50845">
    <property type="entry name" value="RETICULON"/>
    <property type="match status" value="1"/>
</dbReference>
<feature type="domain" description="Reticulon" evidence="8">
    <location>
        <begin position="242"/>
        <end position="393"/>
    </location>
</feature>
<feature type="region of interest" description="Disordered" evidence="7">
    <location>
        <begin position="129"/>
        <end position="183"/>
    </location>
</feature>
<keyword evidence="4" id="KW-1133">Transmembrane helix</keyword>
<evidence type="ECO:0000256" key="2">
    <source>
        <dbReference type="ARBA" id="ARBA00022692"/>
    </source>
</evidence>
<dbReference type="PANTHER" id="PTHR46626:SF2">
    <property type="entry name" value="RETICULON-LIKE PROTEIN B17"/>
    <property type="match status" value="1"/>
</dbReference>
<evidence type="ECO:0000313" key="9">
    <source>
        <dbReference type="EMBL" id="RYR68729.1"/>
    </source>
</evidence>
<evidence type="ECO:0000256" key="5">
    <source>
        <dbReference type="ARBA" id="ARBA00023136"/>
    </source>
</evidence>
<evidence type="ECO:0000256" key="1">
    <source>
        <dbReference type="ARBA" id="ARBA00004477"/>
    </source>
</evidence>
<dbReference type="GO" id="GO:0005789">
    <property type="term" value="C:endoplasmic reticulum membrane"/>
    <property type="evidence" value="ECO:0007669"/>
    <property type="project" value="UniProtKB-SubCell"/>
</dbReference>
<evidence type="ECO:0000256" key="3">
    <source>
        <dbReference type="ARBA" id="ARBA00022824"/>
    </source>
</evidence>
<dbReference type="STRING" id="3818.A0A445E026"/>
<feature type="region of interest" description="Disordered" evidence="7">
    <location>
        <begin position="475"/>
        <end position="494"/>
    </location>
</feature>
<feature type="region of interest" description="Disordered" evidence="7">
    <location>
        <begin position="51"/>
        <end position="113"/>
    </location>
</feature>
<feature type="compositionally biased region" description="Low complexity" evidence="7">
    <location>
        <begin position="92"/>
        <end position="103"/>
    </location>
</feature>
<evidence type="ECO:0000256" key="7">
    <source>
        <dbReference type="SAM" id="MobiDB-lite"/>
    </source>
</evidence>
<evidence type="ECO:0000256" key="4">
    <source>
        <dbReference type="ARBA" id="ARBA00022989"/>
    </source>
</evidence>
<dbReference type="OrthoDB" id="783438at2759"/>
<evidence type="ECO:0000256" key="6">
    <source>
        <dbReference type="RuleBase" id="RU363132"/>
    </source>
</evidence>
<dbReference type="AlphaFoldDB" id="A0A445E026"/>
<dbReference type="Proteomes" id="UP000289738">
    <property type="component" value="Chromosome A03"/>
</dbReference>
<proteinExistence type="predicted"/>